<dbReference type="PANTHER" id="PTHR21399">
    <property type="entry name" value="CHLORIDE CONDUCTANCE REGULATORY PROTEIN ICLN"/>
    <property type="match status" value="1"/>
</dbReference>
<gene>
    <name evidence="6" type="ORF">RHOBADRAFT_55348</name>
</gene>
<keyword evidence="3" id="KW-0963">Cytoplasm</keyword>
<accession>A0A0P9FBV9</accession>
<evidence type="ECO:0000256" key="3">
    <source>
        <dbReference type="ARBA" id="ARBA00022490"/>
    </source>
</evidence>
<dbReference type="InterPro" id="IPR039924">
    <property type="entry name" value="ICln/Lot5/Saf5"/>
</dbReference>
<dbReference type="GO" id="GO:0000387">
    <property type="term" value="P:spliceosomal snRNP assembly"/>
    <property type="evidence" value="ECO:0007669"/>
    <property type="project" value="TreeGrafter"/>
</dbReference>
<dbReference type="OrthoDB" id="19714at2759"/>
<feature type="region of interest" description="Disordered" evidence="5">
    <location>
        <begin position="25"/>
        <end position="44"/>
    </location>
</feature>
<name>A0A0P9FBV9_RHOGW</name>
<dbReference type="InterPro" id="IPR011993">
    <property type="entry name" value="PH-like_dom_sf"/>
</dbReference>
<evidence type="ECO:0000313" key="7">
    <source>
        <dbReference type="Proteomes" id="UP000053890"/>
    </source>
</evidence>
<keyword evidence="4" id="KW-0539">Nucleus</keyword>
<feature type="compositionally biased region" description="Acidic residues" evidence="5">
    <location>
        <begin position="229"/>
        <end position="255"/>
    </location>
</feature>
<feature type="region of interest" description="Disordered" evidence="5">
    <location>
        <begin position="223"/>
        <end position="281"/>
    </location>
</feature>
<keyword evidence="7" id="KW-1185">Reference proteome</keyword>
<dbReference type="GO" id="GO:0005829">
    <property type="term" value="C:cytosol"/>
    <property type="evidence" value="ECO:0007669"/>
    <property type="project" value="TreeGrafter"/>
</dbReference>
<dbReference type="GO" id="GO:0034715">
    <property type="term" value="C:pICln-Sm protein complex"/>
    <property type="evidence" value="ECO:0007669"/>
    <property type="project" value="TreeGrafter"/>
</dbReference>
<evidence type="ECO:0000313" key="6">
    <source>
        <dbReference type="EMBL" id="KPV73127.1"/>
    </source>
</evidence>
<dbReference type="AlphaFoldDB" id="A0A0P9FBV9"/>
<dbReference type="EMBL" id="KQ474084">
    <property type="protein sequence ID" value="KPV73127.1"/>
    <property type="molecule type" value="Genomic_DNA"/>
</dbReference>
<sequence length="281" mass="28990">MPVTLLSAPPGRPLFATSSSAISAETPSTFEGIPPLTRHHEPRGVRIRVDPPFESFTGDDIVDGQLFVTEEAVSFYSPSTSSGITLPYPHLTLHAISRQPAPPSASTSAAAPNGNPDAHGGPCVYCQFEESAQMEDDDDGAGTREMWITPESEQAVDAIFAALSLCASLQPSSSTSDPSILSQSQSQSADTDGPGAMFAAMGLDPSSMVYAAADGSLAGPGLAALQAAEADDDGDGDGDAQWEDAEAGEAGDEEQQPQGESSAGRTRSDFVNPGRARGAPY</sequence>
<dbReference type="RefSeq" id="XP_018269176.1">
    <property type="nucleotide sequence ID" value="XM_018417803.1"/>
</dbReference>
<reference evidence="6 7" key="1">
    <citation type="journal article" date="2015" name="Front. Microbiol.">
        <title>Genome sequence of the plant growth promoting endophytic yeast Rhodotorula graminis WP1.</title>
        <authorList>
            <person name="Firrincieli A."/>
            <person name="Otillar R."/>
            <person name="Salamov A."/>
            <person name="Schmutz J."/>
            <person name="Khan Z."/>
            <person name="Redman R.S."/>
            <person name="Fleck N.D."/>
            <person name="Lindquist E."/>
            <person name="Grigoriev I.V."/>
            <person name="Doty S.L."/>
        </authorList>
    </citation>
    <scope>NUCLEOTIDE SEQUENCE [LARGE SCALE GENOMIC DNA]</scope>
    <source>
        <strain evidence="6 7">WP1</strain>
    </source>
</reference>
<dbReference type="Proteomes" id="UP000053890">
    <property type="component" value="Unassembled WGS sequence"/>
</dbReference>
<feature type="region of interest" description="Disordered" evidence="5">
    <location>
        <begin position="172"/>
        <end position="198"/>
    </location>
</feature>
<protein>
    <recommendedName>
        <fullName evidence="8">Regulator of volume decrease after cellular swelling-domain-containing protein</fullName>
    </recommendedName>
</protein>
<organism evidence="6 7">
    <name type="scientific">Rhodotorula graminis (strain WP1)</name>
    <dbReference type="NCBI Taxonomy" id="578459"/>
    <lineage>
        <taxon>Eukaryota</taxon>
        <taxon>Fungi</taxon>
        <taxon>Dikarya</taxon>
        <taxon>Basidiomycota</taxon>
        <taxon>Pucciniomycotina</taxon>
        <taxon>Microbotryomycetes</taxon>
        <taxon>Sporidiobolales</taxon>
        <taxon>Sporidiobolaceae</taxon>
        <taxon>Rhodotorula</taxon>
    </lineage>
</organism>
<feature type="compositionally biased region" description="Low complexity" evidence="5">
    <location>
        <begin position="172"/>
        <end position="188"/>
    </location>
</feature>
<evidence type="ECO:0008006" key="8">
    <source>
        <dbReference type="Google" id="ProtNLM"/>
    </source>
</evidence>
<dbReference type="GO" id="GO:0045292">
    <property type="term" value="P:mRNA cis splicing, via spliceosome"/>
    <property type="evidence" value="ECO:0007669"/>
    <property type="project" value="TreeGrafter"/>
</dbReference>
<evidence type="ECO:0000256" key="5">
    <source>
        <dbReference type="SAM" id="MobiDB-lite"/>
    </source>
</evidence>
<evidence type="ECO:0000256" key="1">
    <source>
        <dbReference type="ARBA" id="ARBA00004123"/>
    </source>
</evidence>
<dbReference type="OMA" id="PLTRHHE"/>
<dbReference type="STRING" id="578459.A0A0P9FBV9"/>
<evidence type="ECO:0000256" key="4">
    <source>
        <dbReference type="ARBA" id="ARBA00023242"/>
    </source>
</evidence>
<dbReference type="Gene3D" id="2.30.29.30">
    <property type="entry name" value="Pleckstrin-homology domain (PH domain)/Phosphotyrosine-binding domain (PTB)"/>
    <property type="match status" value="1"/>
</dbReference>
<dbReference type="PANTHER" id="PTHR21399:SF0">
    <property type="entry name" value="METHYLOSOME SUBUNIT PICLN"/>
    <property type="match status" value="1"/>
</dbReference>
<proteinExistence type="predicted"/>
<dbReference type="Pfam" id="PF03517">
    <property type="entry name" value="Voldacs"/>
    <property type="match status" value="1"/>
</dbReference>
<comment type="subcellular location">
    <subcellularLocation>
        <location evidence="2">Cytoplasm</location>
    </subcellularLocation>
    <subcellularLocation>
        <location evidence="1">Nucleus</location>
    </subcellularLocation>
</comment>
<dbReference type="GeneID" id="28978251"/>
<dbReference type="GO" id="GO:0005681">
    <property type="term" value="C:spliceosomal complex"/>
    <property type="evidence" value="ECO:0007669"/>
    <property type="project" value="TreeGrafter"/>
</dbReference>
<evidence type="ECO:0000256" key="2">
    <source>
        <dbReference type="ARBA" id="ARBA00004496"/>
    </source>
</evidence>